<proteinExistence type="predicted"/>
<comment type="caution">
    <text evidence="3">The sequence shown here is derived from an EMBL/GenBank/DDBJ whole genome shotgun (WGS) entry which is preliminary data.</text>
</comment>
<keyword evidence="2" id="KW-0472">Membrane</keyword>
<gene>
    <name evidence="3" type="ORF">GGR27_000494</name>
</gene>
<dbReference type="SUPFAM" id="SSF74653">
    <property type="entry name" value="TolA/TonB C-terminal domain"/>
    <property type="match status" value="1"/>
</dbReference>
<feature type="region of interest" description="Disordered" evidence="1">
    <location>
        <begin position="61"/>
        <end position="267"/>
    </location>
</feature>
<protein>
    <submittedName>
        <fullName evidence="3">Outer membrane biosynthesis protein TonB</fullName>
    </submittedName>
</protein>
<dbReference type="RefSeq" id="WP_168035791.1">
    <property type="nucleotide sequence ID" value="NZ_JAATJH010000001.1"/>
</dbReference>
<evidence type="ECO:0000313" key="3">
    <source>
        <dbReference type="EMBL" id="NJC25013.1"/>
    </source>
</evidence>
<feature type="compositionally biased region" description="Pro residues" evidence="1">
    <location>
        <begin position="89"/>
        <end position="103"/>
    </location>
</feature>
<evidence type="ECO:0000256" key="1">
    <source>
        <dbReference type="SAM" id="MobiDB-lite"/>
    </source>
</evidence>
<keyword evidence="4" id="KW-1185">Reference proteome</keyword>
<dbReference type="Proteomes" id="UP000770785">
    <property type="component" value="Unassembled WGS sequence"/>
</dbReference>
<organism evidence="3 4">
    <name type="scientific">Neolewinella antarctica</name>
    <dbReference type="NCBI Taxonomy" id="442734"/>
    <lineage>
        <taxon>Bacteria</taxon>
        <taxon>Pseudomonadati</taxon>
        <taxon>Bacteroidota</taxon>
        <taxon>Saprospiria</taxon>
        <taxon>Saprospirales</taxon>
        <taxon>Lewinellaceae</taxon>
        <taxon>Neolewinella</taxon>
    </lineage>
</organism>
<dbReference type="EMBL" id="JAATJH010000001">
    <property type="protein sequence ID" value="NJC25013.1"/>
    <property type="molecule type" value="Genomic_DNA"/>
</dbReference>
<feature type="compositionally biased region" description="Gly residues" evidence="1">
    <location>
        <begin position="246"/>
        <end position="255"/>
    </location>
</feature>
<keyword evidence="2" id="KW-0812">Transmembrane</keyword>
<accession>A0ABX0X724</accession>
<feature type="compositionally biased region" description="Gly residues" evidence="1">
    <location>
        <begin position="208"/>
        <end position="220"/>
    </location>
</feature>
<sequence>MQDPTTPAEIRGDKVGKVGAVIGLVLFLLLLFIPLFFTTLPKPGQPGILVNLGMIDLGQGNENAGPSSPAAPPVVEEVTPPLPQEDVAPLPPPPPTSAEPQPTPVTREVVVTETPQEIAIRKQKAREEARKKSEADRKRRDQLEVDRRAKTERDRVKAIETERRNKEAAEAAVRREAAEKAQRERDAAAAAQRKREEEAAATRNRAGGLFGGGGGQGNTGKPGNQGVDNGDPDSKVLEGVSTGDGRVSGGLGGRGVLSSPVVRENSQRPGRVVVDVCVGPDGKILSANYTQSGSTTTDPNLVSAAQRNALQWKFQPNPSAPERQCGKITYDFKVQ</sequence>
<feature type="compositionally biased region" description="Low complexity" evidence="1">
    <location>
        <begin position="73"/>
        <end position="88"/>
    </location>
</feature>
<name>A0ABX0X724_9BACT</name>
<keyword evidence="2" id="KW-1133">Transmembrane helix</keyword>
<feature type="transmembrane region" description="Helical" evidence="2">
    <location>
        <begin position="18"/>
        <end position="37"/>
    </location>
</feature>
<feature type="compositionally biased region" description="Basic and acidic residues" evidence="1">
    <location>
        <begin position="125"/>
        <end position="200"/>
    </location>
</feature>
<feature type="compositionally biased region" description="Low complexity" evidence="1">
    <location>
        <begin position="104"/>
        <end position="117"/>
    </location>
</feature>
<reference evidence="3 4" key="1">
    <citation type="submission" date="2020-03" db="EMBL/GenBank/DDBJ databases">
        <title>Genomic Encyclopedia of Type Strains, Phase IV (KMG-IV): sequencing the most valuable type-strain genomes for metagenomic binning, comparative biology and taxonomic classification.</title>
        <authorList>
            <person name="Goeker M."/>
        </authorList>
    </citation>
    <scope>NUCLEOTIDE SEQUENCE [LARGE SCALE GENOMIC DNA]</scope>
    <source>
        <strain evidence="3 4">DSM 105096</strain>
    </source>
</reference>
<evidence type="ECO:0000256" key="2">
    <source>
        <dbReference type="SAM" id="Phobius"/>
    </source>
</evidence>
<evidence type="ECO:0000313" key="4">
    <source>
        <dbReference type="Proteomes" id="UP000770785"/>
    </source>
</evidence>